<proteinExistence type="predicted"/>
<comment type="caution">
    <text evidence="1">The sequence shown here is derived from an EMBL/GenBank/DDBJ whole genome shotgun (WGS) entry which is preliminary data.</text>
</comment>
<keyword evidence="2" id="KW-1185">Reference proteome</keyword>
<protein>
    <submittedName>
        <fullName evidence="1">Valine--tRNA ligase, mitochondrial</fullName>
    </submittedName>
</protein>
<keyword evidence="1" id="KW-0436">Ligase</keyword>
<reference evidence="1" key="1">
    <citation type="submission" date="2021-08" db="EMBL/GenBank/DDBJ databases">
        <title>The first chromosome-level gecko genome reveals the dynamic sex chromosomes of Neotropical dwarf geckos (Sphaerodactylidae: Sphaerodactylus).</title>
        <authorList>
            <person name="Pinto B.J."/>
            <person name="Keating S.E."/>
            <person name="Gamble T."/>
        </authorList>
    </citation>
    <scope>NUCLEOTIDE SEQUENCE</scope>
    <source>
        <strain evidence="1">TG3544</strain>
    </source>
</reference>
<evidence type="ECO:0000313" key="1">
    <source>
        <dbReference type="EMBL" id="KAH7991659.1"/>
    </source>
</evidence>
<organism evidence="1 2">
    <name type="scientific">Sphaerodactylus townsendi</name>
    <dbReference type="NCBI Taxonomy" id="933632"/>
    <lineage>
        <taxon>Eukaryota</taxon>
        <taxon>Metazoa</taxon>
        <taxon>Chordata</taxon>
        <taxon>Craniata</taxon>
        <taxon>Vertebrata</taxon>
        <taxon>Euteleostomi</taxon>
        <taxon>Lepidosauria</taxon>
        <taxon>Squamata</taxon>
        <taxon>Bifurcata</taxon>
        <taxon>Gekkota</taxon>
        <taxon>Sphaerodactylidae</taxon>
        <taxon>Sphaerodactylus</taxon>
    </lineage>
</organism>
<accession>A0ACB8EG44</accession>
<evidence type="ECO:0000313" key="2">
    <source>
        <dbReference type="Proteomes" id="UP000827872"/>
    </source>
</evidence>
<dbReference type="Proteomes" id="UP000827872">
    <property type="component" value="Linkage Group LG03"/>
</dbReference>
<name>A0ACB8EG44_9SAUR</name>
<dbReference type="EMBL" id="CM037616">
    <property type="protein sequence ID" value="KAH7991659.1"/>
    <property type="molecule type" value="Genomic_DNA"/>
</dbReference>
<gene>
    <name evidence="1" type="primary">VARS2</name>
    <name evidence="1" type="ORF">K3G42_008485</name>
</gene>
<sequence>MPSTQLNFGTSQRLRSLCRLLLRAEKRSWEVPGGWKAYSQANKPDPKKQAGRMSHLKNRAEKQKRQRERMESIEARLVAGQKNELPRQSKTLTLKNAVLYDIPTVAGEKKDTSGPLPASYSPRFIEAAWYAWWVKEGFFKPEYQNQLPHQKPDVFSLPIPPPNITGSLHLGHALTVAIEDALVRWKRMEGCQVLWVPGSDHAGIATQAVVERKIWKERGALRQDLTREEFLQEVWNWKEEKGNDILQQLKVMGASLDWDRACFTMDSDFFQAVTEAFVQLHEEGLIYRDRQLVNWSCALRSAISDIEVENRQLEGRTELSVPGVQDKVLFGVLVTFAYKVEGAEGEELPVATTRPETMLGDVAVAVHPDDLRYVHLHGKRLQHPFTGQLLPIITDSSVERDVGTGAVKITPAHSHVDYELGRRHGLPVVSVIAEDGTMTPECGEWLQGFHSAS</sequence>